<dbReference type="Pfam" id="PF13511">
    <property type="entry name" value="DUF4124"/>
    <property type="match status" value="1"/>
</dbReference>
<dbReference type="AlphaFoldDB" id="A0A1S8CW95"/>
<organism evidence="3 4">
    <name type="scientific">Alkanindiges hydrocarboniclasticus</name>
    <dbReference type="NCBI Taxonomy" id="1907941"/>
    <lineage>
        <taxon>Bacteria</taxon>
        <taxon>Pseudomonadati</taxon>
        <taxon>Pseudomonadota</taxon>
        <taxon>Gammaproteobacteria</taxon>
        <taxon>Moraxellales</taxon>
        <taxon>Moraxellaceae</taxon>
        <taxon>Alkanindiges</taxon>
    </lineage>
</organism>
<name>A0A1S8CW95_9GAMM</name>
<evidence type="ECO:0000313" key="4">
    <source>
        <dbReference type="Proteomes" id="UP000192132"/>
    </source>
</evidence>
<accession>A0A1S8CW95</accession>
<dbReference type="Gene3D" id="2.60.40.10">
    <property type="entry name" value="Immunoglobulins"/>
    <property type="match status" value="1"/>
</dbReference>
<gene>
    <name evidence="3" type="ORF">BKE30_07380</name>
</gene>
<comment type="caution">
    <text evidence="3">The sequence shown here is derived from an EMBL/GenBank/DDBJ whole genome shotgun (WGS) entry which is preliminary data.</text>
</comment>
<evidence type="ECO:0000259" key="2">
    <source>
        <dbReference type="Pfam" id="PF13511"/>
    </source>
</evidence>
<feature type="chain" id="PRO_5012955695" description="DUF4124 domain-containing protein" evidence="1">
    <location>
        <begin position="23"/>
        <end position="186"/>
    </location>
</feature>
<reference evidence="3 4" key="1">
    <citation type="submission" date="2016-10" db="EMBL/GenBank/DDBJ databases">
        <title>Draft Genome sequence of Alkanindiges sp. strain H1.</title>
        <authorList>
            <person name="Subhash Y."/>
            <person name="Lee S."/>
        </authorList>
    </citation>
    <scope>NUCLEOTIDE SEQUENCE [LARGE SCALE GENOMIC DNA]</scope>
    <source>
        <strain evidence="3 4">H1</strain>
    </source>
</reference>
<feature type="signal peptide" evidence="1">
    <location>
        <begin position="1"/>
        <end position="22"/>
    </location>
</feature>
<evidence type="ECO:0000256" key="1">
    <source>
        <dbReference type="SAM" id="SignalP"/>
    </source>
</evidence>
<dbReference type="Proteomes" id="UP000192132">
    <property type="component" value="Unassembled WGS sequence"/>
</dbReference>
<dbReference type="OrthoDB" id="6717244at2"/>
<dbReference type="InterPro" id="IPR025392">
    <property type="entry name" value="DUF4124"/>
</dbReference>
<evidence type="ECO:0000313" key="3">
    <source>
        <dbReference type="EMBL" id="ONG40560.1"/>
    </source>
</evidence>
<keyword evidence="4" id="KW-1185">Reference proteome</keyword>
<dbReference type="EMBL" id="MLCN01000017">
    <property type="protein sequence ID" value="ONG40560.1"/>
    <property type="molecule type" value="Genomic_DNA"/>
</dbReference>
<keyword evidence="1" id="KW-0732">Signal</keyword>
<sequence>MFRESRFLAVALALVVSGIAQAAIYKTTDAKGNVVYTDSPSKEAQTVDLPPLSIVPSLSAEQIAQANAGNQATAAQPAVIRYQLKFVQPLAEQTVRKPDPIGVNVNIQPALANGDNMSILLDGVVVANGNGVTISTEQMERGAHSIAARVTNSAGRVVSEVATTVYVQQGSVNSPASQANKPRTAR</sequence>
<dbReference type="InterPro" id="IPR013783">
    <property type="entry name" value="Ig-like_fold"/>
</dbReference>
<proteinExistence type="predicted"/>
<feature type="domain" description="DUF4124" evidence="2">
    <location>
        <begin position="12"/>
        <end position="53"/>
    </location>
</feature>
<protein>
    <recommendedName>
        <fullName evidence="2">DUF4124 domain-containing protein</fullName>
    </recommendedName>
</protein>
<dbReference type="STRING" id="1907941.BKE30_07380"/>
<dbReference type="RefSeq" id="WP_076877971.1">
    <property type="nucleotide sequence ID" value="NZ_MLCN01000017.1"/>
</dbReference>